<dbReference type="EMBL" id="DXFD01000101">
    <property type="protein sequence ID" value="HIX47383.1"/>
    <property type="molecule type" value="Genomic_DNA"/>
</dbReference>
<reference evidence="1" key="2">
    <citation type="submission" date="2021-04" db="EMBL/GenBank/DDBJ databases">
        <authorList>
            <person name="Gilroy R."/>
        </authorList>
    </citation>
    <scope>NUCLEOTIDE SEQUENCE</scope>
    <source>
        <strain evidence="1">26628</strain>
    </source>
</reference>
<dbReference type="AlphaFoldDB" id="A0A9D1VVI8"/>
<gene>
    <name evidence="1" type="ORF">H9737_06820</name>
</gene>
<evidence type="ECO:0008006" key="3">
    <source>
        <dbReference type="Google" id="ProtNLM"/>
    </source>
</evidence>
<proteinExistence type="predicted"/>
<evidence type="ECO:0000313" key="1">
    <source>
        <dbReference type="EMBL" id="HIX47383.1"/>
    </source>
</evidence>
<organism evidence="1 2">
    <name type="scientific">Candidatus Borkfalkia faecigallinarum</name>
    <dbReference type="NCBI Taxonomy" id="2838509"/>
    <lineage>
        <taxon>Bacteria</taxon>
        <taxon>Bacillati</taxon>
        <taxon>Bacillota</taxon>
        <taxon>Clostridia</taxon>
        <taxon>Christensenellales</taxon>
        <taxon>Christensenellaceae</taxon>
        <taxon>Candidatus Borkfalkia</taxon>
    </lineage>
</organism>
<accession>A0A9D1VVI8</accession>
<sequence length="218" mass="25707">MKKTMYSLMLAEDVIREIDRLAAEKNTNRSNLVNQILAEYVSMTTPEKHVQNIFDIIERFIGQQSGYLLYSQPNDMTMSIKSSLQYHYRPTIRYEVEMYRSPDKTLGQLKIIFRTTSSELLLELTRFFKIWIQLENIYIKGFFEKGAIEYGMENGRFLRTFAVPNDSDYTEEQIGNAISHYIATFDEMLKNYLAGRYESTQDIEKRYLQYLNSGVQLI</sequence>
<protein>
    <recommendedName>
        <fullName evidence="3">Ribbon-helix-helix protein CopG domain-containing protein</fullName>
    </recommendedName>
</protein>
<reference evidence="1" key="1">
    <citation type="journal article" date="2021" name="PeerJ">
        <title>Extensive microbial diversity within the chicken gut microbiome revealed by metagenomics and culture.</title>
        <authorList>
            <person name="Gilroy R."/>
            <person name="Ravi A."/>
            <person name="Getino M."/>
            <person name="Pursley I."/>
            <person name="Horton D.L."/>
            <person name="Alikhan N.F."/>
            <person name="Baker D."/>
            <person name="Gharbi K."/>
            <person name="Hall N."/>
            <person name="Watson M."/>
            <person name="Adriaenssens E.M."/>
            <person name="Foster-Nyarko E."/>
            <person name="Jarju S."/>
            <person name="Secka A."/>
            <person name="Antonio M."/>
            <person name="Oren A."/>
            <person name="Chaudhuri R.R."/>
            <person name="La Ragione R."/>
            <person name="Hildebrand F."/>
            <person name="Pallen M.J."/>
        </authorList>
    </citation>
    <scope>NUCLEOTIDE SEQUENCE</scope>
    <source>
        <strain evidence="1">26628</strain>
    </source>
</reference>
<evidence type="ECO:0000313" key="2">
    <source>
        <dbReference type="Proteomes" id="UP000824249"/>
    </source>
</evidence>
<comment type="caution">
    <text evidence="1">The sequence shown here is derived from an EMBL/GenBank/DDBJ whole genome shotgun (WGS) entry which is preliminary data.</text>
</comment>
<dbReference type="Proteomes" id="UP000824249">
    <property type="component" value="Unassembled WGS sequence"/>
</dbReference>
<name>A0A9D1VVI8_9FIRM</name>